<keyword evidence="4 5" id="KW-0699">rRNA-binding</keyword>
<dbReference type="SUPFAM" id="SSF141091">
    <property type="entry name" value="L21p-like"/>
    <property type="match status" value="1"/>
</dbReference>
<dbReference type="HAMAP" id="MF_01363">
    <property type="entry name" value="Ribosomal_bL21"/>
    <property type="match status" value="1"/>
</dbReference>
<evidence type="ECO:0000256" key="1">
    <source>
        <dbReference type="ARBA" id="ARBA00008563"/>
    </source>
</evidence>
<gene>
    <name evidence="4 6" type="primary">rplU</name>
    <name evidence="6" type="ORF">ABEG18_22205</name>
</gene>
<dbReference type="NCBIfam" id="TIGR00061">
    <property type="entry name" value="L21"/>
    <property type="match status" value="1"/>
</dbReference>
<evidence type="ECO:0000256" key="3">
    <source>
        <dbReference type="ARBA" id="ARBA00023274"/>
    </source>
</evidence>
<dbReference type="Pfam" id="PF00829">
    <property type="entry name" value="Ribosomal_L21p"/>
    <property type="match status" value="1"/>
</dbReference>
<dbReference type="GO" id="GO:0019843">
    <property type="term" value="F:rRNA binding"/>
    <property type="evidence" value="ECO:0007669"/>
    <property type="project" value="UniProtKB-UniRule"/>
</dbReference>
<organism evidence="6">
    <name type="scientific">Alsobacter sp. KACC 23698</name>
    <dbReference type="NCBI Taxonomy" id="3149229"/>
    <lineage>
        <taxon>Bacteria</taxon>
        <taxon>Pseudomonadati</taxon>
        <taxon>Pseudomonadota</taxon>
        <taxon>Alphaproteobacteria</taxon>
        <taxon>Hyphomicrobiales</taxon>
        <taxon>Alsobacteraceae</taxon>
        <taxon>Alsobacter</taxon>
    </lineage>
</organism>
<keyword evidence="4 5" id="KW-0694">RNA-binding</keyword>
<keyword evidence="3 4" id="KW-0687">Ribonucleoprotein</keyword>
<dbReference type="PANTHER" id="PTHR21349">
    <property type="entry name" value="50S RIBOSOMAL PROTEIN L21"/>
    <property type="match status" value="1"/>
</dbReference>
<protein>
    <recommendedName>
        <fullName evidence="4">Large ribosomal subunit protein bL21</fullName>
    </recommendedName>
</protein>
<dbReference type="GO" id="GO:0005840">
    <property type="term" value="C:ribosome"/>
    <property type="evidence" value="ECO:0007669"/>
    <property type="project" value="UniProtKB-KW"/>
</dbReference>
<comment type="function">
    <text evidence="4 5">This protein binds to 23S rRNA in the presence of protein L20.</text>
</comment>
<dbReference type="InterPro" id="IPR001787">
    <property type="entry name" value="Ribosomal_bL21"/>
</dbReference>
<dbReference type="GO" id="GO:0005737">
    <property type="term" value="C:cytoplasm"/>
    <property type="evidence" value="ECO:0007669"/>
    <property type="project" value="UniProtKB-ARBA"/>
</dbReference>
<evidence type="ECO:0000256" key="4">
    <source>
        <dbReference type="HAMAP-Rule" id="MF_01363"/>
    </source>
</evidence>
<dbReference type="GO" id="GO:1990904">
    <property type="term" value="C:ribonucleoprotein complex"/>
    <property type="evidence" value="ECO:0007669"/>
    <property type="project" value="UniProtKB-KW"/>
</dbReference>
<dbReference type="InterPro" id="IPR028909">
    <property type="entry name" value="bL21-like"/>
</dbReference>
<dbReference type="InterPro" id="IPR036164">
    <property type="entry name" value="bL21-like_sf"/>
</dbReference>
<dbReference type="GO" id="GO:0003735">
    <property type="term" value="F:structural constituent of ribosome"/>
    <property type="evidence" value="ECO:0007669"/>
    <property type="project" value="InterPro"/>
</dbReference>
<dbReference type="EMBL" id="CP157484">
    <property type="protein sequence ID" value="XBO38386.1"/>
    <property type="molecule type" value="Genomic_DNA"/>
</dbReference>
<evidence type="ECO:0000313" key="6">
    <source>
        <dbReference type="EMBL" id="XBO38386.1"/>
    </source>
</evidence>
<comment type="subunit">
    <text evidence="4">Part of the 50S ribosomal subunit. Contacts protein L20.</text>
</comment>
<dbReference type="AlphaFoldDB" id="A0AAU7JDD3"/>
<dbReference type="RefSeq" id="WP_406855226.1">
    <property type="nucleotide sequence ID" value="NZ_CP157484.1"/>
</dbReference>
<dbReference type="PANTHER" id="PTHR21349:SF0">
    <property type="entry name" value="LARGE RIBOSOMAL SUBUNIT PROTEIN BL21M"/>
    <property type="match status" value="1"/>
</dbReference>
<sequence length="108" mass="11529">MFAVIKTGGKQYKVAANDVITIEKLVAEAGEAVSFDQVLMVDGEVGAPIVAGATVAGEVVEQTRGPKVISFKKRRRQNSKRKRGHRQDLTVVRITEILTGGAKPAAKA</sequence>
<evidence type="ECO:0000256" key="5">
    <source>
        <dbReference type="RuleBase" id="RU000562"/>
    </source>
</evidence>
<dbReference type="GO" id="GO:0006412">
    <property type="term" value="P:translation"/>
    <property type="evidence" value="ECO:0007669"/>
    <property type="project" value="UniProtKB-UniRule"/>
</dbReference>
<name>A0AAU7JDD3_9HYPH</name>
<accession>A0AAU7JDD3</accession>
<proteinExistence type="inferred from homology"/>
<reference evidence="6" key="1">
    <citation type="submission" date="2024-05" db="EMBL/GenBank/DDBJ databases">
        <authorList>
            <person name="Kim S."/>
            <person name="Heo J."/>
            <person name="Choi H."/>
            <person name="Choi Y."/>
            <person name="Kwon S.-W."/>
            <person name="Kim Y."/>
        </authorList>
    </citation>
    <scope>NUCLEOTIDE SEQUENCE</scope>
    <source>
        <strain evidence="6">KACC 23698</strain>
    </source>
</reference>
<keyword evidence="2 4" id="KW-0689">Ribosomal protein</keyword>
<evidence type="ECO:0000256" key="2">
    <source>
        <dbReference type="ARBA" id="ARBA00022980"/>
    </source>
</evidence>
<comment type="similarity">
    <text evidence="1 4 5">Belongs to the bacterial ribosomal protein bL21 family.</text>
</comment>